<keyword evidence="3 8" id="KW-0812">Transmembrane</keyword>
<dbReference type="KEGG" id="serj:SGUI_1633"/>
<dbReference type="InterPro" id="IPR003838">
    <property type="entry name" value="ABC3_permease_C"/>
</dbReference>
<feature type="region of interest" description="Disordered" evidence="7">
    <location>
        <begin position="692"/>
        <end position="715"/>
    </location>
</feature>
<feature type="transmembrane region" description="Helical" evidence="8">
    <location>
        <begin position="512"/>
        <end position="535"/>
    </location>
</feature>
<dbReference type="RefSeq" id="WP_066638653.1">
    <property type="nucleotide sequence ID" value="NZ_CP014989.1"/>
</dbReference>
<dbReference type="Pfam" id="PF02687">
    <property type="entry name" value="FtsX"/>
    <property type="match status" value="2"/>
</dbReference>
<gene>
    <name evidence="10" type="ORF">SGUI_1633</name>
</gene>
<dbReference type="InterPro" id="IPR000595">
    <property type="entry name" value="cNMP-bd_dom"/>
</dbReference>
<feature type="region of interest" description="Disordered" evidence="7">
    <location>
        <begin position="934"/>
        <end position="957"/>
    </location>
</feature>
<feature type="transmembrane region" description="Helical" evidence="8">
    <location>
        <begin position="1077"/>
        <end position="1103"/>
    </location>
</feature>
<dbReference type="PANTHER" id="PTHR30572">
    <property type="entry name" value="MEMBRANE COMPONENT OF TRANSPORTER-RELATED"/>
    <property type="match status" value="1"/>
</dbReference>
<feature type="transmembrane region" description="Helical" evidence="8">
    <location>
        <begin position="382"/>
        <end position="401"/>
    </location>
</feature>
<feature type="transmembrane region" description="Helical" evidence="8">
    <location>
        <begin position="462"/>
        <end position="485"/>
    </location>
</feature>
<evidence type="ECO:0000313" key="11">
    <source>
        <dbReference type="Proteomes" id="UP000092482"/>
    </source>
</evidence>
<dbReference type="GO" id="GO:0005886">
    <property type="term" value="C:plasma membrane"/>
    <property type="evidence" value="ECO:0007669"/>
    <property type="project" value="UniProtKB-SubCell"/>
</dbReference>
<evidence type="ECO:0000259" key="9">
    <source>
        <dbReference type="PROSITE" id="PS50042"/>
    </source>
</evidence>
<name>A0A1B1NC65_9MICO</name>
<feature type="transmembrane region" description="Helical" evidence="8">
    <location>
        <begin position="422"/>
        <end position="442"/>
    </location>
</feature>
<feature type="transmembrane region" description="Helical" evidence="8">
    <location>
        <begin position="1127"/>
        <end position="1148"/>
    </location>
</feature>
<keyword evidence="4 8" id="KW-1133">Transmembrane helix</keyword>
<dbReference type="GO" id="GO:0022857">
    <property type="term" value="F:transmembrane transporter activity"/>
    <property type="evidence" value="ECO:0007669"/>
    <property type="project" value="TreeGrafter"/>
</dbReference>
<reference evidence="10 11" key="1">
    <citation type="submission" date="2016-03" db="EMBL/GenBank/DDBJ databases">
        <title>Shallow-sea hydrothermal system.</title>
        <authorList>
            <person name="Tang K."/>
        </authorList>
    </citation>
    <scope>NUCLEOTIDE SEQUENCE [LARGE SCALE GENOMIC DNA]</scope>
    <source>
        <strain evidence="10 11">JLT9</strain>
    </source>
</reference>
<evidence type="ECO:0000256" key="8">
    <source>
        <dbReference type="SAM" id="Phobius"/>
    </source>
</evidence>
<organism evidence="10 11">
    <name type="scientific">Serinicoccus hydrothermalis</name>
    <dbReference type="NCBI Taxonomy" id="1758689"/>
    <lineage>
        <taxon>Bacteria</taxon>
        <taxon>Bacillati</taxon>
        <taxon>Actinomycetota</taxon>
        <taxon>Actinomycetes</taxon>
        <taxon>Micrococcales</taxon>
        <taxon>Ornithinimicrobiaceae</taxon>
        <taxon>Serinicoccus</taxon>
    </lineage>
</organism>
<evidence type="ECO:0000256" key="3">
    <source>
        <dbReference type="ARBA" id="ARBA00022692"/>
    </source>
</evidence>
<dbReference type="PANTHER" id="PTHR30572:SF4">
    <property type="entry name" value="ABC TRANSPORTER PERMEASE YTRF"/>
    <property type="match status" value="1"/>
</dbReference>
<evidence type="ECO:0000256" key="4">
    <source>
        <dbReference type="ARBA" id="ARBA00022989"/>
    </source>
</evidence>
<proteinExistence type="inferred from homology"/>
<feature type="transmembrane region" description="Helical" evidence="8">
    <location>
        <begin position="1176"/>
        <end position="1198"/>
    </location>
</feature>
<evidence type="ECO:0000256" key="2">
    <source>
        <dbReference type="ARBA" id="ARBA00022475"/>
    </source>
</evidence>
<protein>
    <submittedName>
        <fullName evidence="10">Putative membrane protein</fullName>
    </submittedName>
</protein>
<feature type="region of interest" description="Disordered" evidence="7">
    <location>
        <begin position="51"/>
        <end position="72"/>
    </location>
</feature>
<feature type="domain" description="Cyclic nucleotide-binding" evidence="9">
    <location>
        <begin position="341"/>
        <end position="427"/>
    </location>
</feature>
<evidence type="ECO:0000256" key="1">
    <source>
        <dbReference type="ARBA" id="ARBA00004651"/>
    </source>
</evidence>
<accession>A0A1B1NC65</accession>
<feature type="compositionally biased region" description="Polar residues" evidence="7">
    <location>
        <begin position="55"/>
        <end position="65"/>
    </location>
</feature>
<evidence type="ECO:0000256" key="7">
    <source>
        <dbReference type="SAM" id="MobiDB-lite"/>
    </source>
</evidence>
<comment type="similarity">
    <text evidence="6">Belongs to the ABC-4 integral membrane protein family.</text>
</comment>
<comment type="subcellular location">
    <subcellularLocation>
        <location evidence="1">Cell membrane</location>
        <topology evidence="1">Multi-pass membrane protein</topology>
    </subcellularLocation>
</comment>
<dbReference type="STRING" id="1758689.SGUI_1633"/>
<keyword evidence="5 8" id="KW-0472">Membrane</keyword>
<dbReference type="Proteomes" id="UP000092482">
    <property type="component" value="Chromosome"/>
</dbReference>
<sequence length="1215" mass="124421">MRWASFARARARASAGLLLTLLALVVVTTAIIAGTVGYSTAAASTAARAALSQGEPTETGVQVQTRLAEDPQRQDELARRTIADAFAPAPVSIGRLVVSEPRPAQLDGTVLDGELVVTGGPDLATGGTAPAGLVTVVDGTWPDGDGDGTPDAPTQGALHVGTAQAWDVEVGDVLVVADRAVEVSATWQPVDAQDAFWFGDELVRTGVADEDATLGPVVVDEALAQQVGAPFVRWPVRPDADAITPDDLSVLASGAENLRSELRDVEGLTVRGVQVEGDLAPTAGQAATNLATARALGVVPLSVLVLVTGLAVVQLARLLATTREPQAQLLVARGATRRQLLLSTLAESLVVTVLGAAVGTLLARLGLLLVPGSEGATARVVAAGALTLLGVALVLTAVAWLQAGRLAGGQAIADRSGRARAATALATLVLVLGAAALSWWQLRRAGSPLTRAEDGTLGTDLVAGAAPALLLAAAAVVAVALLGPLSRAVELLTRRTRTTAAHLSSAQVSRRLPVYAVPAVLTVLAVGSTTLAALYSGTSAQLRDDLAAVGEGAPLRADVVRPPATVEPGVVPDPPPDLAELPEIGAAALVWSEPDARVGDVPVPLMLAPTSTDGGLAQVANVPQGIPGGLVPTGLDEVLDAEGDHLADEVITVPEGATEVSIELRAERGVDRWELARLDGIAQTEQEIADQVAELESETSTDDEPPPEGEEQPPAELSEEMLLDRVESEVAAVAAPVEVGLTVLVEDVRTGMTSSVDTTTVELPGPRLSYDPATLDDFAAEPARTSATLTLTLPEGRQHRLRAVTLHLPEPYPSDAPAEFVFTNSSTTLELDLSMRAEGVDLLADTGEWGSTDALTAAQAAPLAEEAAAVEEASVETTVEVERGYVGDEGPAVSTFTESNEPLVPAWLDTSGATWHLEVQDSTTGPSRLVVAPGVEPPDLTGKVPGPGPGAGPEQATSSSAVVPVALTRQAAAAADLAEGDPMTLSLVGTTVPARVEAVVTALPGQQGETAALADSRVASLVLAEQQRSLTWPTQVWAAPSGDTQQAVDALTARDDLRAVTGPGTVSVTDATSAARLVFWVASAGALLLALTGIAAVAATLLSSRRSEVAVLRALGMPPAQQSRSRAMELVGVVAAAIAFGLLAGWLVGQAVVPELASSTTQPGRLRLPAALRLEAAPWGAVVALTAAGAVLLAWLLGSRVRAQALDRTYREEIR</sequence>
<dbReference type="AlphaFoldDB" id="A0A1B1NC65"/>
<feature type="transmembrane region" description="Helical" evidence="8">
    <location>
        <begin position="295"/>
        <end position="319"/>
    </location>
</feature>
<keyword evidence="11" id="KW-1185">Reference proteome</keyword>
<evidence type="ECO:0000313" key="10">
    <source>
        <dbReference type="EMBL" id="ANS79029.1"/>
    </source>
</evidence>
<dbReference type="OrthoDB" id="3719151at2"/>
<keyword evidence="2" id="KW-1003">Cell membrane</keyword>
<feature type="compositionally biased region" description="Acidic residues" evidence="7">
    <location>
        <begin position="693"/>
        <end position="715"/>
    </location>
</feature>
<feature type="transmembrane region" description="Helical" evidence="8">
    <location>
        <begin position="340"/>
        <end position="362"/>
    </location>
</feature>
<evidence type="ECO:0000256" key="6">
    <source>
        <dbReference type="ARBA" id="ARBA00038076"/>
    </source>
</evidence>
<dbReference type="EMBL" id="CP014989">
    <property type="protein sequence ID" value="ANS79029.1"/>
    <property type="molecule type" value="Genomic_DNA"/>
</dbReference>
<dbReference type="PATRIC" id="fig|1758689.4.peg.1691"/>
<evidence type="ECO:0000256" key="5">
    <source>
        <dbReference type="ARBA" id="ARBA00023136"/>
    </source>
</evidence>
<dbReference type="PROSITE" id="PS50042">
    <property type="entry name" value="CNMP_BINDING_3"/>
    <property type="match status" value="1"/>
</dbReference>
<dbReference type="InterPro" id="IPR050250">
    <property type="entry name" value="Macrolide_Exporter_MacB"/>
</dbReference>